<dbReference type="Proteomes" id="UP000179145">
    <property type="component" value="Chromosome"/>
</dbReference>
<dbReference type="Pfam" id="PF11306">
    <property type="entry name" value="DUF3108"/>
    <property type="match status" value="1"/>
</dbReference>
<evidence type="ECO:0000313" key="2">
    <source>
        <dbReference type="Proteomes" id="UP000179145"/>
    </source>
</evidence>
<name>A0A1D8UTM4_9PROT</name>
<dbReference type="eggNOG" id="COG3064">
    <property type="taxonomic scope" value="Bacteria"/>
</dbReference>
<organism evidence="1 2">
    <name type="scientific">Kozakia baliensis</name>
    <dbReference type="NCBI Taxonomy" id="153496"/>
    <lineage>
        <taxon>Bacteria</taxon>
        <taxon>Pseudomonadati</taxon>
        <taxon>Pseudomonadota</taxon>
        <taxon>Alphaproteobacteria</taxon>
        <taxon>Acetobacterales</taxon>
        <taxon>Acetobacteraceae</taxon>
        <taxon>Kozakia</taxon>
    </lineage>
</organism>
<sequence>MFKARLLATLFVCSVPFSQAKAADNHQVAAQYGVYTHGIHVLNAVADYRLTDWGYGITTTIHAGGFLSWFLKMELRSTSEGRFENGKVAPIRFQSGGFSRGKNRNVTITYQGDTPTVTELTPPEPDREPVPASELSHSIDTLSAMALLLDTVQRTGHCNGSAMVFDGLRLTAMDAHGPTQSDVPTGSDEIFKGPALKCDFIGQQKAGFMKSSSHLAAMKAPHPGAAWFQDIPGIGLVAVRIEFEHPKLGKMVVVLQDKPRVY</sequence>
<dbReference type="STRING" id="153496.A0U89_07440"/>
<dbReference type="RefSeq" id="WP_070402695.1">
    <property type="nucleotide sequence ID" value="NZ_BJVW01000003.1"/>
</dbReference>
<dbReference type="InterPro" id="IPR021457">
    <property type="entry name" value="DUF3108"/>
</dbReference>
<accession>A0A1D8UTM4</accession>
<reference evidence="1 2" key="1">
    <citation type="journal article" date="2016" name="Microb. Cell Fact.">
        <title>Dissection of exopolysaccharide biosynthesis in Kozakia baliensis.</title>
        <authorList>
            <person name="Brandt J.U."/>
            <person name="Jakob F."/>
            <person name="Behr J."/>
            <person name="Geissler A.J."/>
            <person name="Vogel R.F."/>
        </authorList>
    </citation>
    <scope>NUCLEOTIDE SEQUENCE [LARGE SCALE GENOMIC DNA]</scope>
    <source>
        <strain evidence="1 2">DSM 14400</strain>
    </source>
</reference>
<proteinExistence type="predicted"/>
<protein>
    <submittedName>
        <fullName evidence="1">Uncharacterized protein</fullName>
    </submittedName>
</protein>
<dbReference type="KEGG" id="kba:A0U89_07440"/>
<dbReference type="OrthoDB" id="7375395at2"/>
<dbReference type="EMBL" id="CP014674">
    <property type="protein sequence ID" value="AOX17003.1"/>
    <property type="molecule type" value="Genomic_DNA"/>
</dbReference>
<evidence type="ECO:0000313" key="1">
    <source>
        <dbReference type="EMBL" id="AOX17003.1"/>
    </source>
</evidence>
<dbReference type="AlphaFoldDB" id="A0A1D8UTM4"/>
<keyword evidence="2" id="KW-1185">Reference proteome</keyword>
<gene>
    <name evidence="1" type="ORF">A0U89_07440</name>
</gene>